<dbReference type="Pfam" id="PF01774">
    <property type="entry name" value="UreD"/>
    <property type="match status" value="1"/>
</dbReference>
<keyword evidence="3" id="KW-0963">Cytoplasm</keyword>
<evidence type="ECO:0000256" key="1">
    <source>
        <dbReference type="ARBA" id="ARBA00007177"/>
    </source>
</evidence>
<evidence type="ECO:0000313" key="5">
    <source>
        <dbReference type="Proteomes" id="UP000010420"/>
    </source>
</evidence>
<dbReference type="OrthoDB" id="9807968at2"/>
<dbReference type="eggNOG" id="COG0829">
    <property type="taxonomic scope" value="Bacteria"/>
</dbReference>
<evidence type="ECO:0000256" key="3">
    <source>
        <dbReference type="HAMAP-Rule" id="MF_01384"/>
    </source>
</evidence>
<dbReference type="PANTHER" id="PTHR33643">
    <property type="entry name" value="UREASE ACCESSORY PROTEIN D"/>
    <property type="match status" value="1"/>
</dbReference>
<comment type="caution">
    <text evidence="4">The sequence shown here is derived from an EMBL/GenBank/DDBJ whole genome shotgun (WGS) entry which is preliminary data.</text>
</comment>
<gene>
    <name evidence="3" type="primary">ureD</name>
    <name evidence="4" type="ORF">HMPREF0216_02642</name>
</gene>
<organism evidence="4 5">
    <name type="scientific">Clostridium celatum DSM 1785</name>
    <dbReference type="NCBI Taxonomy" id="545697"/>
    <lineage>
        <taxon>Bacteria</taxon>
        <taxon>Bacillati</taxon>
        <taxon>Bacillota</taxon>
        <taxon>Clostridia</taxon>
        <taxon>Eubacteriales</taxon>
        <taxon>Clostridiaceae</taxon>
        <taxon>Clostridium</taxon>
    </lineage>
</organism>
<evidence type="ECO:0000256" key="2">
    <source>
        <dbReference type="ARBA" id="ARBA00023186"/>
    </source>
</evidence>
<keyword evidence="3" id="KW-0996">Nickel insertion</keyword>
<dbReference type="GO" id="GO:0016151">
    <property type="term" value="F:nickel cation binding"/>
    <property type="evidence" value="ECO:0007669"/>
    <property type="project" value="UniProtKB-UniRule"/>
</dbReference>
<dbReference type="RefSeq" id="WP_005214676.1">
    <property type="nucleotide sequence ID" value="NZ_KB291670.1"/>
</dbReference>
<keyword evidence="2 3" id="KW-0143">Chaperone</keyword>
<dbReference type="HOGENOM" id="CLU_056339_5_0_9"/>
<dbReference type="AlphaFoldDB" id="L1QAG4"/>
<comment type="subunit">
    <text evidence="3">UreD, UreF and UreG form a complex that acts as a GTP-hydrolysis-dependent molecular chaperone, activating the urease apoprotein by helping to assemble the nickel containing metallocenter of UreC. The UreE protein probably delivers the nickel.</text>
</comment>
<dbReference type="STRING" id="545697.HMPREF0216_02642"/>
<evidence type="ECO:0000313" key="4">
    <source>
        <dbReference type="EMBL" id="EKY24612.1"/>
    </source>
</evidence>
<name>L1QAG4_9CLOT</name>
<comment type="subcellular location">
    <subcellularLocation>
        <location evidence="3">Cytoplasm</location>
    </subcellularLocation>
</comment>
<dbReference type="InterPro" id="IPR002669">
    <property type="entry name" value="UreD"/>
</dbReference>
<keyword evidence="5" id="KW-1185">Reference proteome</keyword>
<protein>
    <recommendedName>
        <fullName evidence="3">Urease accessory protein UreD</fullName>
    </recommendedName>
</protein>
<comment type="similarity">
    <text evidence="1 3">Belongs to the UreD family.</text>
</comment>
<dbReference type="HAMAP" id="MF_01384">
    <property type="entry name" value="UreD"/>
    <property type="match status" value="1"/>
</dbReference>
<accession>L1QAG4</accession>
<dbReference type="PANTHER" id="PTHR33643:SF1">
    <property type="entry name" value="UREASE ACCESSORY PROTEIN D"/>
    <property type="match status" value="1"/>
</dbReference>
<dbReference type="Proteomes" id="UP000010420">
    <property type="component" value="Unassembled WGS sequence"/>
</dbReference>
<reference evidence="4 5" key="1">
    <citation type="submission" date="2012-05" db="EMBL/GenBank/DDBJ databases">
        <authorList>
            <person name="Weinstock G."/>
            <person name="Sodergren E."/>
            <person name="Lobos E.A."/>
            <person name="Fulton L."/>
            <person name="Fulton R."/>
            <person name="Courtney L."/>
            <person name="Fronick C."/>
            <person name="O'Laughlin M."/>
            <person name="Godfrey J."/>
            <person name="Wilson R.M."/>
            <person name="Miner T."/>
            <person name="Farmer C."/>
            <person name="Delehaunty K."/>
            <person name="Cordes M."/>
            <person name="Minx P."/>
            <person name="Tomlinson C."/>
            <person name="Chen J."/>
            <person name="Wollam A."/>
            <person name="Pepin K.H."/>
            <person name="Bhonagiri V."/>
            <person name="Zhang X."/>
            <person name="Suruliraj S."/>
            <person name="Warren W."/>
            <person name="Mitreva M."/>
            <person name="Mardis E.R."/>
            <person name="Wilson R.K."/>
        </authorList>
    </citation>
    <scope>NUCLEOTIDE SEQUENCE [LARGE SCALE GENOMIC DNA]</scope>
    <source>
        <strain evidence="4 5">DSM 1785</strain>
    </source>
</reference>
<proteinExistence type="inferred from homology"/>
<dbReference type="EMBL" id="AMEZ01000080">
    <property type="protein sequence ID" value="EKY24612.1"/>
    <property type="molecule type" value="Genomic_DNA"/>
</dbReference>
<comment type="function">
    <text evidence="3">Required for maturation of urease via the functional incorporation of the urease nickel metallocenter.</text>
</comment>
<dbReference type="PATRIC" id="fig|545697.3.peg.2596"/>
<dbReference type="GO" id="GO:0005737">
    <property type="term" value="C:cytoplasm"/>
    <property type="evidence" value="ECO:0007669"/>
    <property type="project" value="UniProtKB-SubCell"/>
</dbReference>
<sequence>MINEVVSKNKYSGIIELVLENKDNKTISTKKIYKGLSRVSPSTKMDRENISTFYLIGLGGGYIEGEKYKNTFILKDETRAIITTQASTKVYKCTHGLKAEQETIIRIGKNSILEYITDSVILYKDAIYKQVNNIYLDETSTLIYSDGITAGWSPEGDKFKYNSVQLKSNVYINDKIVLLDNLIINPTNNDVTQLGFFEEYLNFGTILVINKNITDEVVEEIRKLLAKIDLPIDYGISKLETTGFVLRVLGNLTQHIEYVMNVCHNYVRKSFLDSKELIIRKN</sequence>